<proteinExistence type="predicted"/>
<dbReference type="AlphaFoldDB" id="D1QTS9"/>
<dbReference type="EMBL" id="ACUZ02000039">
    <property type="protein sequence ID" value="EFB31259.1"/>
    <property type="molecule type" value="Genomic_DNA"/>
</dbReference>
<comment type="caution">
    <text evidence="1">The sequence shown here is derived from an EMBL/GenBank/DDBJ whole genome shotgun (WGS) entry which is preliminary data.</text>
</comment>
<gene>
    <name evidence="1" type="ORF">HMPREF0971_02410</name>
</gene>
<dbReference type="HOGENOM" id="CLU_219783_0_0_10"/>
<accession>D1QTS9</accession>
<reference evidence="1 2" key="1">
    <citation type="submission" date="2009-11" db="EMBL/GenBank/DDBJ databases">
        <authorList>
            <person name="Weinstock G."/>
            <person name="Sodergren E."/>
            <person name="Clifton S."/>
            <person name="Fulton L."/>
            <person name="Fulton B."/>
            <person name="Courtney L."/>
            <person name="Fronick C."/>
            <person name="Harrison M."/>
            <person name="Strong C."/>
            <person name="Farmer C."/>
            <person name="Delahaunty K."/>
            <person name="Markovic C."/>
            <person name="Hall O."/>
            <person name="Minx P."/>
            <person name="Tomlinson C."/>
            <person name="Mitreva M."/>
            <person name="Nelson J."/>
            <person name="Hou S."/>
            <person name="Wollam A."/>
            <person name="Pepin K.H."/>
            <person name="Johnson M."/>
            <person name="Bhonagiri V."/>
            <person name="Nash W.E."/>
            <person name="Warren W."/>
            <person name="Chinwalla A."/>
            <person name="Mardis E.R."/>
            <person name="Wilson R.K."/>
        </authorList>
    </citation>
    <scope>NUCLEOTIDE SEQUENCE [LARGE SCALE GENOMIC DNA]</scope>
    <source>
        <strain evidence="1 2">F0302</strain>
    </source>
</reference>
<evidence type="ECO:0000313" key="2">
    <source>
        <dbReference type="Proteomes" id="UP000004079"/>
    </source>
</evidence>
<dbReference type="Proteomes" id="UP000004079">
    <property type="component" value="Unassembled WGS sequence"/>
</dbReference>
<name>D1QTS9_9BACT</name>
<sequence>MRHHRRLFRTKKVPCRKTKPCKTLRHGLCHRLYFNFMEM</sequence>
<protein>
    <submittedName>
        <fullName evidence="1">Uncharacterized protein</fullName>
    </submittedName>
</protein>
<organism evidence="1 2">
    <name type="scientific">Segatella oris F0302</name>
    <dbReference type="NCBI Taxonomy" id="649760"/>
    <lineage>
        <taxon>Bacteria</taxon>
        <taxon>Pseudomonadati</taxon>
        <taxon>Bacteroidota</taxon>
        <taxon>Bacteroidia</taxon>
        <taxon>Bacteroidales</taxon>
        <taxon>Prevotellaceae</taxon>
        <taxon>Segatella</taxon>
    </lineage>
</organism>
<evidence type="ECO:0000313" key="1">
    <source>
        <dbReference type="EMBL" id="EFB31259.1"/>
    </source>
</evidence>